<evidence type="ECO:0000313" key="2">
    <source>
        <dbReference type="Proteomes" id="UP000015103"/>
    </source>
</evidence>
<dbReference type="AlphaFoldDB" id="T1HG19"/>
<evidence type="ECO:0000313" key="1">
    <source>
        <dbReference type="EnsemblMetazoa" id="RPRC002991-PA"/>
    </source>
</evidence>
<sequence>MAVTDQLKAIPVSEFEHCYEEWKKRLQRCVASEGSYFEDALLADLQNSISPGSRTGGYGSLRSRGGSGQQDYATVNPPKSALRNTPTSVTIIVIILVNLLIKISFSSYKLQTSLG</sequence>
<reference evidence="1" key="1">
    <citation type="submission" date="2015-05" db="UniProtKB">
        <authorList>
            <consortium name="EnsemblMetazoa"/>
        </authorList>
    </citation>
    <scope>IDENTIFICATION</scope>
</reference>
<accession>T1HG19</accession>
<proteinExistence type="predicted"/>
<keyword evidence="2" id="KW-1185">Reference proteome</keyword>
<dbReference type="VEuPathDB" id="VectorBase:RPRC002991"/>
<dbReference type="HOGENOM" id="CLU_2111872_0_0_1"/>
<dbReference type="Proteomes" id="UP000015103">
    <property type="component" value="Unassembled WGS sequence"/>
</dbReference>
<dbReference type="InParanoid" id="T1HG19"/>
<name>T1HG19_RHOPR</name>
<protein>
    <submittedName>
        <fullName evidence="1">Uncharacterized protein</fullName>
    </submittedName>
</protein>
<dbReference type="EnsemblMetazoa" id="RPRC002991-RA">
    <property type="protein sequence ID" value="RPRC002991-PA"/>
    <property type="gene ID" value="RPRC002991"/>
</dbReference>
<organism evidence="1 2">
    <name type="scientific">Rhodnius prolixus</name>
    <name type="common">Triatomid bug</name>
    <dbReference type="NCBI Taxonomy" id="13249"/>
    <lineage>
        <taxon>Eukaryota</taxon>
        <taxon>Metazoa</taxon>
        <taxon>Ecdysozoa</taxon>
        <taxon>Arthropoda</taxon>
        <taxon>Hexapoda</taxon>
        <taxon>Insecta</taxon>
        <taxon>Pterygota</taxon>
        <taxon>Neoptera</taxon>
        <taxon>Paraneoptera</taxon>
        <taxon>Hemiptera</taxon>
        <taxon>Heteroptera</taxon>
        <taxon>Panheteroptera</taxon>
        <taxon>Cimicomorpha</taxon>
        <taxon>Reduviidae</taxon>
        <taxon>Triatominae</taxon>
        <taxon>Rhodnius</taxon>
    </lineage>
</organism>
<dbReference type="EMBL" id="ACPB03014677">
    <property type="status" value="NOT_ANNOTATED_CDS"/>
    <property type="molecule type" value="Genomic_DNA"/>
</dbReference>